<dbReference type="PROSITE" id="PS50928">
    <property type="entry name" value="ABC_TM1"/>
    <property type="match status" value="1"/>
</dbReference>
<sequence length="281" mass="30995">MESSMKTNRMIGKVIIYTLLILSALFILLPLLFLVINSFKGQSEIVRNPLALPESWSLSYITNAIESIHFGKAVMITIGITVGSVIPTVLFSSVCAWIITRNHTKVSTFIYMAFVSAMLVPFQVIMYPLMNVMDTLGLKNQVGLVVMYTGFNMAMSVFLYSSAIRSVPVALEEAAFMDGANVFQIFFLIVFPLIKSSTVTVIILTGIGIWNDYLLPFLTLGTAPGKTLVLELYYAKMTAGQYGSPWELIFPAVLVCCIPLVVVFLCLQKYFVAGMTEGAVK</sequence>
<feature type="transmembrane region" description="Helical" evidence="7">
    <location>
        <begin position="109"/>
        <end position="130"/>
    </location>
</feature>
<dbReference type="STRING" id="1235802.C823_01803"/>
<protein>
    <recommendedName>
        <fullName evidence="8">ABC transmembrane type-1 domain-containing protein</fullName>
    </recommendedName>
</protein>
<organism evidence="9 10">
    <name type="scientific">Eubacterium plexicaudatum ASF492</name>
    <dbReference type="NCBI Taxonomy" id="1235802"/>
    <lineage>
        <taxon>Bacteria</taxon>
        <taxon>Bacillati</taxon>
        <taxon>Bacillota</taxon>
        <taxon>Clostridia</taxon>
        <taxon>Eubacteriales</taxon>
        <taxon>Eubacteriaceae</taxon>
        <taxon>Eubacterium</taxon>
    </lineage>
</organism>
<keyword evidence="4 7" id="KW-0812">Transmembrane</keyword>
<dbReference type="AlphaFoldDB" id="N2AL31"/>
<accession>N2AL31</accession>
<evidence type="ECO:0000259" key="8">
    <source>
        <dbReference type="PROSITE" id="PS50928"/>
    </source>
</evidence>
<feature type="transmembrane region" description="Helical" evidence="7">
    <location>
        <begin position="14"/>
        <end position="36"/>
    </location>
</feature>
<dbReference type="OrthoDB" id="9772609at2"/>
<feature type="transmembrane region" description="Helical" evidence="7">
    <location>
        <begin position="185"/>
        <end position="210"/>
    </location>
</feature>
<evidence type="ECO:0000313" key="10">
    <source>
        <dbReference type="Proteomes" id="UP000012589"/>
    </source>
</evidence>
<evidence type="ECO:0000313" key="9">
    <source>
        <dbReference type="EMBL" id="EMZ28776.1"/>
    </source>
</evidence>
<dbReference type="Gene3D" id="1.10.3720.10">
    <property type="entry name" value="MetI-like"/>
    <property type="match status" value="1"/>
</dbReference>
<evidence type="ECO:0000256" key="1">
    <source>
        <dbReference type="ARBA" id="ARBA00004651"/>
    </source>
</evidence>
<comment type="subcellular location">
    <subcellularLocation>
        <location evidence="1 7">Cell membrane</location>
        <topology evidence="1 7">Multi-pass membrane protein</topology>
    </subcellularLocation>
</comment>
<evidence type="ECO:0000256" key="2">
    <source>
        <dbReference type="ARBA" id="ARBA00022448"/>
    </source>
</evidence>
<keyword evidence="2 7" id="KW-0813">Transport</keyword>
<keyword evidence="10" id="KW-1185">Reference proteome</keyword>
<dbReference type="GO" id="GO:0005886">
    <property type="term" value="C:plasma membrane"/>
    <property type="evidence" value="ECO:0007669"/>
    <property type="project" value="UniProtKB-SubCell"/>
</dbReference>
<dbReference type="PATRIC" id="fig|1235802.3.peg.1910"/>
<dbReference type="Pfam" id="PF00528">
    <property type="entry name" value="BPD_transp_1"/>
    <property type="match status" value="1"/>
</dbReference>
<name>N2AL31_9FIRM</name>
<dbReference type="PANTHER" id="PTHR43744">
    <property type="entry name" value="ABC TRANSPORTER PERMEASE PROTEIN MG189-RELATED-RELATED"/>
    <property type="match status" value="1"/>
</dbReference>
<evidence type="ECO:0000256" key="3">
    <source>
        <dbReference type="ARBA" id="ARBA00022475"/>
    </source>
</evidence>
<keyword evidence="5 7" id="KW-1133">Transmembrane helix</keyword>
<feature type="transmembrane region" description="Helical" evidence="7">
    <location>
        <begin position="142"/>
        <end position="164"/>
    </location>
</feature>
<keyword evidence="3" id="KW-1003">Cell membrane</keyword>
<keyword evidence="6 7" id="KW-0472">Membrane</keyword>
<feature type="transmembrane region" description="Helical" evidence="7">
    <location>
        <begin position="248"/>
        <end position="267"/>
    </location>
</feature>
<comment type="caution">
    <text evidence="9">The sequence shown here is derived from an EMBL/GenBank/DDBJ whole genome shotgun (WGS) entry which is preliminary data.</text>
</comment>
<dbReference type="SUPFAM" id="SSF161098">
    <property type="entry name" value="MetI-like"/>
    <property type="match status" value="1"/>
</dbReference>
<dbReference type="GO" id="GO:0055085">
    <property type="term" value="P:transmembrane transport"/>
    <property type="evidence" value="ECO:0007669"/>
    <property type="project" value="InterPro"/>
</dbReference>
<dbReference type="HOGENOM" id="CLU_016047_1_2_9"/>
<dbReference type="InterPro" id="IPR000515">
    <property type="entry name" value="MetI-like"/>
</dbReference>
<feature type="domain" description="ABC transmembrane type-1" evidence="8">
    <location>
        <begin position="74"/>
        <end position="267"/>
    </location>
</feature>
<proteinExistence type="inferred from homology"/>
<gene>
    <name evidence="9" type="ORF">C823_01803</name>
</gene>
<comment type="similarity">
    <text evidence="7">Belongs to the binding-protein-dependent transport system permease family.</text>
</comment>
<dbReference type="PANTHER" id="PTHR43744:SF3">
    <property type="entry name" value="LACTOSE TRANSPORT SYSTEM PERMEASE PROTEIN LACG"/>
    <property type="match status" value="1"/>
</dbReference>
<feature type="transmembrane region" description="Helical" evidence="7">
    <location>
        <begin position="73"/>
        <end position="97"/>
    </location>
</feature>
<evidence type="ECO:0000256" key="5">
    <source>
        <dbReference type="ARBA" id="ARBA00022989"/>
    </source>
</evidence>
<dbReference type="CDD" id="cd06261">
    <property type="entry name" value="TM_PBP2"/>
    <property type="match status" value="1"/>
</dbReference>
<dbReference type="InterPro" id="IPR035906">
    <property type="entry name" value="MetI-like_sf"/>
</dbReference>
<evidence type="ECO:0000256" key="6">
    <source>
        <dbReference type="ARBA" id="ARBA00023136"/>
    </source>
</evidence>
<dbReference type="eggNOG" id="COG0395">
    <property type="taxonomic scope" value="Bacteria"/>
</dbReference>
<evidence type="ECO:0000256" key="4">
    <source>
        <dbReference type="ARBA" id="ARBA00022692"/>
    </source>
</evidence>
<evidence type="ECO:0000256" key="7">
    <source>
        <dbReference type="RuleBase" id="RU363032"/>
    </source>
</evidence>
<dbReference type="Proteomes" id="UP000012589">
    <property type="component" value="Unassembled WGS sequence"/>
</dbReference>
<reference evidence="9 10" key="1">
    <citation type="journal article" date="2014" name="Genome Announc.">
        <title>Draft genome sequences of the altered schaedler flora, a defined bacterial community from gnotobiotic mice.</title>
        <authorList>
            <person name="Wannemuehler M.J."/>
            <person name="Overstreet A.M."/>
            <person name="Ward D.V."/>
            <person name="Phillips G.J."/>
        </authorList>
    </citation>
    <scope>NUCLEOTIDE SEQUENCE [LARGE SCALE GENOMIC DNA]</scope>
    <source>
        <strain evidence="9 10">ASF492</strain>
    </source>
</reference>
<dbReference type="EMBL" id="AQFT01000057">
    <property type="protein sequence ID" value="EMZ28776.1"/>
    <property type="molecule type" value="Genomic_DNA"/>
</dbReference>